<feature type="region of interest" description="Disordered" evidence="3">
    <location>
        <begin position="96"/>
        <end position="118"/>
    </location>
</feature>
<feature type="compositionally biased region" description="Low complexity" evidence="3">
    <location>
        <begin position="96"/>
        <end position="114"/>
    </location>
</feature>
<feature type="compositionally biased region" description="Polar residues" evidence="3">
    <location>
        <begin position="148"/>
        <end position="164"/>
    </location>
</feature>
<feature type="region of interest" description="Disordered" evidence="3">
    <location>
        <begin position="141"/>
        <end position="190"/>
    </location>
</feature>
<dbReference type="PRINTS" id="PR00912">
    <property type="entry name" value="LVIRUSORF5"/>
</dbReference>
<feature type="compositionally biased region" description="Polar residues" evidence="3">
    <location>
        <begin position="174"/>
        <end position="184"/>
    </location>
</feature>
<organism evidence="4">
    <name type="scientific">Groundnut rosette assistor virus</name>
    <dbReference type="NCBI Taxonomy" id="33761"/>
    <lineage>
        <taxon>Viruses</taxon>
        <taxon>Riboviria</taxon>
        <taxon>Orthornavirae</taxon>
        <taxon>Pisuviricota</taxon>
        <taxon>Pisoniviricetes</taxon>
        <taxon>Sobelivirales</taxon>
        <taxon>Solemoviridae</taxon>
        <taxon>Polerovirus</taxon>
        <taxon>Polerovirus GRAV</taxon>
    </lineage>
</organism>
<gene>
    <name evidence="4" type="primary">P4</name>
</gene>
<evidence type="ECO:0000256" key="2">
    <source>
        <dbReference type="ARBA" id="ARBA00023031"/>
    </source>
</evidence>
<name>A0A6B9I6D5_9VIRU</name>
<dbReference type="InterPro" id="IPR001964">
    <property type="entry name" value="Luteo_VPG"/>
</dbReference>
<dbReference type="GO" id="GO:0046740">
    <property type="term" value="P:transport of virus in host, cell to cell"/>
    <property type="evidence" value="ECO:0007669"/>
    <property type="project" value="UniProtKB-KW"/>
</dbReference>
<evidence type="ECO:0000256" key="3">
    <source>
        <dbReference type="SAM" id="MobiDB-lite"/>
    </source>
</evidence>
<keyword evidence="2" id="KW-0916">Viral movement protein</keyword>
<dbReference type="EMBL" id="MN600001">
    <property type="protein sequence ID" value="QGY99254.1"/>
    <property type="molecule type" value="Genomic_RNA"/>
</dbReference>
<sequence length="190" mass="20708">MDELTGAVIGGLQGATQWLWSKPLGNQTAEDDDDETVDALIEEAEIEEGLAKHLYFQKTTSREVPMEVSRSGRLFQTAQHSVLEYSRPTMSIKSQWSRWSSSPRPLPPLQGRSPTSLIPTANPQVFSPMLINSGSHGMDKEAGWAATSMGSNGTMRQKINSGSFTRVMDPAQSLVPSGSPSSAKSKTRNR</sequence>
<accession>A0A6B9I6D5</accession>
<evidence type="ECO:0000313" key="4">
    <source>
        <dbReference type="EMBL" id="QGY99254.1"/>
    </source>
</evidence>
<protein>
    <submittedName>
        <fullName evidence="4">Putative virus movement factor protein</fullName>
    </submittedName>
</protein>
<evidence type="ECO:0000256" key="1">
    <source>
        <dbReference type="ARBA" id="ARBA00022448"/>
    </source>
</evidence>
<proteinExistence type="predicted"/>
<dbReference type="Pfam" id="PF01659">
    <property type="entry name" value="Luteo_Vpg"/>
    <property type="match status" value="1"/>
</dbReference>
<keyword evidence="1" id="KW-0813">Transport</keyword>
<reference evidence="4" key="1">
    <citation type="journal article" date="2019" name="Virus Res.">
        <title>RNA sequence analysis of diseased groundnut (Arachis hypogaea) reveals the full genome of groundnut rosette assistor virus (GRAV).</title>
        <authorList>
            <person name="Jones S."/>
            <person name="Cowan G."/>
            <person name="MacFarlane S."/>
            <person name="Mukoye B."/>
            <person name="Mangeni B.C."/>
            <person name="Were H."/>
            <person name="Torrance L."/>
        </authorList>
    </citation>
    <scope>NUCLEOTIDE SEQUENCE</scope>
    <source>
        <strain evidence="4">SC7.2</strain>
    </source>
</reference>